<dbReference type="PROSITE" id="PS50004">
    <property type="entry name" value="C2"/>
    <property type="match status" value="4"/>
</dbReference>
<dbReference type="Pfam" id="PF25339">
    <property type="entry name" value="C2_C2CD3_N"/>
    <property type="match status" value="1"/>
</dbReference>
<evidence type="ECO:0000313" key="4">
    <source>
        <dbReference type="Proteomes" id="UP000288216"/>
    </source>
</evidence>
<dbReference type="GO" id="GO:0060271">
    <property type="term" value="P:cilium assembly"/>
    <property type="evidence" value="ECO:0007669"/>
    <property type="project" value="TreeGrafter"/>
</dbReference>
<feature type="region of interest" description="Disordered" evidence="1">
    <location>
        <begin position="743"/>
        <end position="772"/>
    </location>
</feature>
<dbReference type="InterPro" id="IPR057537">
    <property type="entry name" value="C2_C2CD3_N"/>
</dbReference>
<evidence type="ECO:0000256" key="1">
    <source>
        <dbReference type="SAM" id="MobiDB-lite"/>
    </source>
</evidence>
<feature type="domain" description="C2" evidence="2">
    <location>
        <begin position="791"/>
        <end position="923"/>
    </location>
</feature>
<feature type="domain" description="C2" evidence="2">
    <location>
        <begin position="1172"/>
        <end position="1344"/>
    </location>
</feature>
<feature type="compositionally biased region" description="Basic residues" evidence="1">
    <location>
        <begin position="1"/>
        <end position="16"/>
    </location>
</feature>
<dbReference type="InterPro" id="IPR035892">
    <property type="entry name" value="C2_domain_sf"/>
</dbReference>
<dbReference type="STRING" id="75743.A0A401NKH1"/>
<dbReference type="CDD" id="cd00030">
    <property type="entry name" value="C2"/>
    <property type="match status" value="1"/>
</dbReference>
<evidence type="ECO:0000259" key="2">
    <source>
        <dbReference type="PROSITE" id="PS50004"/>
    </source>
</evidence>
<sequence length="2375" mass="264299">MKTKKAKAAKLGKKNRGISDVSPSTSLPPLVEGQVQCFLRIAVSKILWIVPRPPASPLVRLRWWGETSNGTQFRPRDASHAEQKSAKTIARYAVRCGPKQFTSYLTDMGTLVLEVMTKPDHLPIGRVQINGISQLSPTYGISGFFTVISPTSEKLGELQVSLALESLSESCDSSSSIPNTDASVDGAVSAQSSAVLLTSRTGSFENLIEFSAPRKSSITSASGKESLSSSTCNTPRGRDHVYFQENAKITKTVSSEKKQPLSSAPYVPAETLEAAGERIEARVLSTDSQTTKNLISVLLDRGSKLRNAMVISAMKTVPNGMSGLVDSPYMVPCEDIGMSKSKKLPSHSGKLLHNLLESEDTYPTNDSLQFSPGPLKEVHPNTDATAIGLLLGSTDSIPLHYWDGMGSPPESPSAGSSVLDESELNDPHYDQSLLEHLFYKDPKYESSGSEFTSDDEELDISKKKLRQQSHHKADIRNQQGLSHLASDCSIIDLTQNEAVKTIGSYPVLEGPPLAEQEMQAIELSVDRLTLLGRIYLARVIIETLKLPPDSAQTTPKQKGSRGKPPRPVPGRKCTYFVEYHFPVATPSRGAARGVSMTSEITRVASSKVTSEAVKFQQRFVFPICFNGLMIERWWNSDLLFKIYSRKSTQKKPILIGTASLALRSIIQSDLLNITSELPVEMVCDNKEKQKQIGPLKVSVELAADNKDLTSANARLAASPKATYVVSSPRANLASEPKGVDVCPMDLYPVGPHAPDSSSKRNKPQLKQSHVQDMLRNDHSEHSYPSSVPGGQHLFRQFSSSVEDEEGFLLHVLLMVPDGKDFVMGDGTIQQQHSIYLKCKLFSTDEATRSPVSWSTSRPIFNFSLVAPITLTPRLLERMKNNMMIIEIWNKVSNTGQEKLLGLVKLPLHQFYLSFRDPKISHLLFQAQYPVVAVDSYMPMMDVFTGCQRGSLRVLLAMGEANQIVELQRLKNEAGTAVSVFQRTPHFLEQVASVPSKLGREETESLMEHIFEINVVQLKGLTPLQSTVWGEADCYIQYYFPTLEADTITETLPIVNDIILKPFRTATTLCVPDPLFNDCRSHSLLIPPDLPVQRILLNACSKQKSTGGGGLQFEVWCRYYYPNVRDQVVARGVLPLSKLCAMVTMQHHKEVGVQTFGIPLMPRIENEGHAACSAGLLDVSVRYRCSVQSTEDAGNGVIASRAVSLSVQLLRASGLQAAARAAAERSHSLKYQSEIGVNTYITIHISFLENEKRRTKVVARTFCPEFDHYSEFPCNILIQRSTGESFSLAELLESSEAVFTIYHQSTTPAKPSTILIGASRDVVLGTVRIPLASLLTRRTGISGWYAVSLPEIPASAQSCGALQNLGGGLEISIHFAHPNDRERVVKAAETLGWKYGTSGEEGKEGQSPESSISITLTVSRIWLPLHSVVLAGRAHLDKSTFCYLRYKLYDREAICTSLQKPVLTVNESHATVNFDQATTIYLKRTQSLIWYLKEERLEVQAWLAFGKDNKTLRPCDTDRLIGYSFIDLSTLAEKPLRKLTVSGVYPLFKRGASDLSGAALRFHITLAPHDRLSSTGDYTSPRICDVEDDHDYAHDTKENVPSINEKEQMSDGHIVKEMSTGFNIECQKVVNEISEVDLANTFAVNVVVERAMHLSLKGCPLTEQTIVKPSCYVSYATPVSPTPITTQLIENAYSPVWDHQQQTRLPKELLLDPQQTLVFKVWHKADIDRVIGFATVDLSALLSGFLTICGWYNITDFSGQCQGQLKVAITPLENIHHLREKRSTQTHKQVAGSASILESLSYRTSGMYNSFPSHISKYSEQFITSLNADATSANDRSANTEIQTSRHEEHMKNIRRFHQSLQNTGFSESLSQTSRTSLFSALRRNLSELDDIQRYFSQKLSTSPFSQMVNPTPAQRADENTMNYHHRSSSSGDEQRLLEKSKKLVSETRHFINGLQESTKADVTSPTQSSRATEDWVKIAENEPQRLENERNKSQCEVFPYVQSPERENLKTQICIQGNSELGHIKLDEYFDQEQISSQNNRSNVENGNHQNDDSSEEGYEEDVIQPRILNDMTVMTDRTSPWSSILSEFEDNYKHECEGTRETHEPIGNGIQAEEKQAIPVYVHDELFTKRVQNKNCHLPGNIATGESPPSARFSLVNEGINLDIPDTNLILQSEQYSEIELLEIQSSDDRDLFSSNPDEAEDLIQENGDVTECNIFPSGEFPLADREKGGLKVNSNHEDYRHNNTNREIEIQELFKRQNHEGPQFSEAGGECVQRRCEESSDTDSSEDTHSVRLSDPVVIPNFFLPPSHLEASMRVLNVAQSIHRAATNHSEVSSLIRTRRSNRQKPRLASTELPKEETERIAKIFAGRFVEKS</sequence>
<feature type="region of interest" description="Disordered" evidence="1">
    <location>
        <begin position="401"/>
        <end position="424"/>
    </location>
</feature>
<dbReference type="OMA" id="CYMPVVD"/>
<feature type="region of interest" description="Disordered" evidence="1">
    <location>
        <begin position="2261"/>
        <end position="2294"/>
    </location>
</feature>
<accession>A0A401NKH1</accession>
<dbReference type="PANTHER" id="PTHR21254:SF1">
    <property type="entry name" value="C2 DOMAIN-CONTAINING PROTEIN 3"/>
    <property type="match status" value="1"/>
</dbReference>
<feature type="domain" description="C2" evidence="2">
    <location>
        <begin position="991"/>
        <end position="1150"/>
    </location>
</feature>
<dbReference type="SUPFAM" id="SSF49562">
    <property type="entry name" value="C2 domain (Calcium/lipid-binding domain, CaLB)"/>
    <property type="match status" value="4"/>
</dbReference>
<keyword evidence="4" id="KW-1185">Reference proteome</keyword>
<dbReference type="OrthoDB" id="79771at2759"/>
<dbReference type="Gene3D" id="2.60.40.150">
    <property type="entry name" value="C2 domain"/>
    <property type="match status" value="2"/>
</dbReference>
<feature type="region of interest" description="Disordered" evidence="1">
    <location>
        <begin position="548"/>
        <end position="569"/>
    </location>
</feature>
<dbReference type="Proteomes" id="UP000288216">
    <property type="component" value="Unassembled WGS sequence"/>
</dbReference>
<feature type="region of interest" description="Disordered" evidence="1">
    <location>
        <begin position="1"/>
        <end position="24"/>
    </location>
</feature>
<dbReference type="InterPro" id="IPR000008">
    <property type="entry name" value="C2_dom"/>
</dbReference>
<proteinExistence type="predicted"/>
<dbReference type="GO" id="GO:0034451">
    <property type="term" value="C:centriolar satellite"/>
    <property type="evidence" value="ECO:0007669"/>
    <property type="project" value="TreeGrafter"/>
</dbReference>
<dbReference type="GO" id="GO:0061511">
    <property type="term" value="P:centriole elongation"/>
    <property type="evidence" value="ECO:0007669"/>
    <property type="project" value="TreeGrafter"/>
</dbReference>
<protein>
    <recommendedName>
        <fullName evidence="2">C2 domain-containing protein</fullName>
    </recommendedName>
</protein>
<dbReference type="Pfam" id="PF00168">
    <property type="entry name" value="C2"/>
    <property type="match status" value="3"/>
</dbReference>
<feature type="domain" description="C2" evidence="2">
    <location>
        <begin position="1624"/>
        <end position="1751"/>
    </location>
</feature>
<feature type="region of interest" description="Disordered" evidence="1">
    <location>
        <begin position="2035"/>
        <end position="2060"/>
    </location>
</feature>
<name>A0A401NKH1_SCYTO</name>
<dbReference type="EMBL" id="BFAA01001180">
    <property type="protein sequence ID" value="GCB61411.1"/>
    <property type="molecule type" value="Genomic_DNA"/>
</dbReference>
<feature type="compositionally biased region" description="Low complexity" evidence="1">
    <location>
        <begin position="404"/>
        <end position="417"/>
    </location>
</feature>
<organism evidence="3 4">
    <name type="scientific">Scyliorhinus torazame</name>
    <name type="common">Cloudy catshark</name>
    <name type="synonym">Catulus torazame</name>
    <dbReference type="NCBI Taxonomy" id="75743"/>
    <lineage>
        <taxon>Eukaryota</taxon>
        <taxon>Metazoa</taxon>
        <taxon>Chordata</taxon>
        <taxon>Craniata</taxon>
        <taxon>Vertebrata</taxon>
        <taxon>Chondrichthyes</taxon>
        <taxon>Elasmobranchii</taxon>
        <taxon>Galeomorphii</taxon>
        <taxon>Galeoidea</taxon>
        <taxon>Carcharhiniformes</taxon>
        <taxon>Scyliorhinidae</taxon>
        <taxon>Scyliorhinus</taxon>
    </lineage>
</organism>
<dbReference type="GO" id="GO:0071539">
    <property type="term" value="P:protein localization to centrosome"/>
    <property type="evidence" value="ECO:0007669"/>
    <property type="project" value="TreeGrafter"/>
</dbReference>
<dbReference type="GO" id="GO:0005814">
    <property type="term" value="C:centriole"/>
    <property type="evidence" value="ECO:0007669"/>
    <property type="project" value="TreeGrafter"/>
</dbReference>
<gene>
    <name evidence="3" type="ORF">scyTo_0004088</name>
</gene>
<reference evidence="3 4" key="1">
    <citation type="journal article" date="2018" name="Nat. Ecol. Evol.">
        <title>Shark genomes provide insights into elasmobranch evolution and the origin of vertebrates.</title>
        <authorList>
            <person name="Hara Y"/>
            <person name="Yamaguchi K"/>
            <person name="Onimaru K"/>
            <person name="Kadota M"/>
            <person name="Koyanagi M"/>
            <person name="Keeley SD"/>
            <person name="Tatsumi K"/>
            <person name="Tanaka K"/>
            <person name="Motone F"/>
            <person name="Kageyama Y"/>
            <person name="Nozu R"/>
            <person name="Adachi N"/>
            <person name="Nishimura O"/>
            <person name="Nakagawa R"/>
            <person name="Tanegashima C"/>
            <person name="Kiyatake I"/>
            <person name="Matsumoto R"/>
            <person name="Murakumo K"/>
            <person name="Nishida K"/>
            <person name="Terakita A"/>
            <person name="Kuratani S"/>
            <person name="Sato K"/>
            <person name="Hyodo S Kuraku.S."/>
        </authorList>
    </citation>
    <scope>NUCLEOTIDE SEQUENCE [LARGE SCALE GENOMIC DNA]</scope>
</reference>
<dbReference type="SMART" id="SM00239">
    <property type="entry name" value="C2"/>
    <property type="match status" value="5"/>
</dbReference>
<feature type="compositionally biased region" description="Polar residues" evidence="1">
    <location>
        <begin position="2035"/>
        <end position="2049"/>
    </location>
</feature>
<comment type="caution">
    <text evidence="3">The sequence shown here is derived from an EMBL/GenBank/DDBJ whole genome shotgun (WGS) entry which is preliminary data.</text>
</comment>
<dbReference type="PANTHER" id="PTHR21254">
    <property type="entry name" value="C2 DOMAIN-CONTAINING PROTEIN 3"/>
    <property type="match status" value="1"/>
</dbReference>
<evidence type="ECO:0000313" key="3">
    <source>
        <dbReference type="EMBL" id="GCB61411.1"/>
    </source>
</evidence>